<feature type="chain" id="PRO_5047412835" evidence="1">
    <location>
        <begin position="25"/>
        <end position="416"/>
    </location>
</feature>
<sequence length="416" mass="44366">MGFSRTSLIAIGAALIGIAPVAAAAEEEVGLKPVRVEDREYRFDSAEQHGVAVRVIARGLSHGYSMAFLPGGDALVVERGVRLRLLRGATSDAPRLLADAIAGVPDYSKQEHVHPDDVLGIQDVALHPDFARNGLIYFTNNKPITFDAKAGRLKSSLVLVRARLDGTRLTDMAEIMTGAPEVGIGGSRIQFSRDGLVYVSVGGLSTGDDASSQRLDTIYGKVLRLNADGTPAAGNPFAGRKDARPEILTYGHRDPLGLGIEPRTGALFASEHGPQGGDELNRILPGRNYGWPTSTYGNQYGGSPLPQAPVAAGTEGPTMVWLPAIAPSGIAFYTGDRFPGWKNSLFIASARRGQVNGTGGIIRVVLNDRMEELRQEVLLDSLHQRFKDVRQGPDGLLYALTDEDAAVVVRISPAAD</sequence>
<dbReference type="InterPro" id="IPR011041">
    <property type="entry name" value="Quinoprot_gluc/sorb_DH_b-prop"/>
</dbReference>
<gene>
    <name evidence="3" type="ORF">POM99_11185</name>
</gene>
<name>A0ABT6CIZ0_9SPHN</name>
<proteinExistence type="predicted"/>
<dbReference type="PANTHER" id="PTHR19328">
    <property type="entry name" value="HEDGEHOG-INTERACTING PROTEIN"/>
    <property type="match status" value="1"/>
</dbReference>
<feature type="domain" description="Glucose/Sorbosone dehydrogenase" evidence="2">
    <location>
        <begin position="60"/>
        <end position="408"/>
    </location>
</feature>
<dbReference type="Proteomes" id="UP001222770">
    <property type="component" value="Unassembled WGS sequence"/>
</dbReference>
<evidence type="ECO:0000313" key="3">
    <source>
        <dbReference type="EMBL" id="MDF8333766.1"/>
    </source>
</evidence>
<evidence type="ECO:0000313" key="4">
    <source>
        <dbReference type="Proteomes" id="UP001222770"/>
    </source>
</evidence>
<organism evidence="3 4">
    <name type="scientific">Novosphingobium cyanobacteriorum</name>
    <dbReference type="NCBI Taxonomy" id="3024215"/>
    <lineage>
        <taxon>Bacteria</taxon>
        <taxon>Pseudomonadati</taxon>
        <taxon>Pseudomonadota</taxon>
        <taxon>Alphaproteobacteria</taxon>
        <taxon>Sphingomonadales</taxon>
        <taxon>Sphingomonadaceae</taxon>
        <taxon>Novosphingobium</taxon>
    </lineage>
</organism>
<comment type="caution">
    <text evidence="3">The sequence shown here is derived from an EMBL/GenBank/DDBJ whole genome shotgun (WGS) entry which is preliminary data.</text>
</comment>
<evidence type="ECO:0000256" key="1">
    <source>
        <dbReference type="SAM" id="SignalP"/>
    </source>
</evidence>
<feature type="signal peptide" evidence="1">
    <location>
        <begin position="1"/>
        <end position="24"/>
    </location>
</feature>
<dbReference type="Gene3D" id="2.120.10.30">
    <property type="entry name" value="TolB, C-terminal domain"/>
    <property type="match status" value="1"/>
</dbReference>
<dbReference type="EMBL" id="JAROCY010000009">
    <property type="protein sequence ID" value="MDF8333766.1"/>
    <property type="molecule type" value="Genomic_DNA"/>
</dbReference>
<keyword evidence="1" id="KW-0732">Signal</keyword>
<reference evidence="3 4" key="1">
    <citation type="submission" date="2023-03" db="EMBL/GenBank/DDBJ databases">
        <title>Novosphingobium cyanobacteriorum sp. nov., isolated from a eutrophic reservoir during the Microcystis bloom period.</title>
        <authorList>
            <person name="Kang M."/>
            <person name="Le V."/>
            <person name="Ko S.-R."/>
            <person name="Lee S.-A."/>
            <person name="Ahn C.-Y."/>
        </authorList>
    </citation>
    <scope>NUCLEOTIDE SEQUENCE [LARGE SCALE GENOMIC DNA]</scope>
    <source>
        <strain evidence="3 4">HBC54</strain>
    </source>
</reference>
<accession>A0ABT6CIZ0</accession>
<protein>
    <submittedName>
        <fullName evidence="3">PQQ-dependent sugar dehydrogenase</fullName>
    </submittedName>
</protein>
<dbReference type="PANTHER" id="PTHR19328:SF75">
    <property type="entry name" value="ALDOSE SUGAR DEHYDROGENASE YLII"/>
    <property type="match status" value="1"/>
</dbReference>
<dbReference type="RefSeq" id="WP_277277781.1">
    <property type="nucleotide sequence ID" value="NZ_JAROCY010000009.1"/>
</dbReference>
<keyword evidence="4" id="KW-1185">Reference proteome</keyword>
<dbReference type="SUPFAM" id="SSF50952">
    <property type="entry name" value="Soluble quinoprotein glucose dehydrogenase"/>
    <property type="match status" value="1"/>
</dbReference>
<evidence type="ECO:0000259" key="2">
    <source>
        <dbReference type="Pfam" id="PF07995"/>
    </source>
</evidence>
<dbReference type="Pfam" id="PF07995">
    <property type="entry name" value="GSDH"/>
    <property type="match status" value="1"/>
</dbReference>
<dbReference type="InterPro" id="IPR012938">
    <property type="entry name" value="Glc/Sorbosone_DH"/>
</dbReference>
<dbReference type="InterPro" id="IPR011042">
    <property type="entry name" value="6-blade_b-propeller_TolB-like"/>
</dbReference>